<evidence type="ECO:0000256" key="2">
    <source>
        <dbReference type="ARBA" id="ARBA00014031"/>
    </source>
</evidence>
<evidence type="ECO:0000256" key="3">
    <source>
        <dbReference type="ARBA" id="ARBA00022729"/>
    </source>
</evidence>
<evidence type="ECO:0000313" key="6">
    <source>
        <dbReference type="Proteomes" id="UP000228621"/>
    </source>
</evidence>
<dbReference type="Proteomes" id="UP000228621">
    <property type="component" value="Unassembled WGS sequence"/>
</dbReference>
<gene>
    <name evidence="5" type="ORF">CEX98_00805</name>
</gene>
<evidence type="ECO:0000313" key="5">
    <source>
        <dbReference type="EMBL" id="PCK33593.1"/>
    </source>
</evidence>
<protein>
    <recommendedName>
        <fullName evidence="2">Curli production assembly/transport component CsgF</fullName>
    </recommendedName>
</protein>
<dbReference type="Pfam" id="PF10614">
    <property type="entry name" value="CsgF"/>
    <property type="match status" value="1"/>
</dbReference>
<dbReference type="AlphaFoldDB" id="A0A2A5JVS3"/>
<feature type="chain" id="PRO_5012630754" description="Curli production assembly/transport component CsgF" evidence="4">
    <location>
        <begin position="24"/>
        <end position="149"/>
    </location>
</feature>
<feature type="signal peptide" evidence="4">
    <location>
        <begin position="1"/>
        <end position="23"/>
    </location>
</feature>
<comment type="function">
    <text evidence="1">May be involved in the biogenesis of curli organelles.</text>
</comment>
<keyword evidence="6" id="KW-1185">Reference proteome</keyword>
<sequence>MTIIKTIAACSAAIFLITNNVFATELVYKPINPAFGGNPLNANMLLSKAQSQNKHRAPIVEKTYDEKFQESLERTYLNRLVREITDVAFGDDIKDSIFDQDATFMSGDYQIQVITSTPDTITVRITNISSGEETILEVPRFSGSPDGVF</sequence>
<accession>A0A2A5JVS3</accession>
<dbReference type="RefSeq" id="WP_099640246.1">
    <property type="nucleotide sequence ID" value="NZ_NKHF01000004.1"/>
</dbReference>
<proteinExistence type="predicted"/>
<keyword evidence="3 4" id="KW-0732">Signal</keyword>
<reference evidence="6" key="1">
    <citation type="journal article" date="2019" name="Genome Announc.">
        <title>Draft Genome Sequence of Pseudoalteromonas piscicida Strain 36Y ROTHPW, an Hypersaline Seawater Isolate from the South Coast of Sonora, Mexico.</title>
        <authorList>
            <person name="Sanchez-Diaz R."/>
            <person name="Molina-Garza Z.J."/>
            <person name="Cruz-Suarez L.E."/>
            <person name="Selvin J."/>
            <person name="Kiran G.S."/>
            <person name="Ibarra-Gamez J.C."/>
            <person name="Gomez-Gil B."/>
            <person name="Galaviz-Silva L."/>
        </authorList>
    </citation>
    <scope>NUCLEOTIDE SEQUENCE [LARGE SCALE GENOMIC DNA]</scope>
    <source>
        <strain evidence="6">36Y_RITHPW</strain>
    </source>
</reference>
<dbReference type="InterPro" id="IPR018893">
    <property type="entry name" value="T8SS_CsgF"/>
</dbReference>
<evidence type="ECO:0000256" key="4">
    <source>
        <dbReference type="SAM" id="SignalP"/>
    </source>
</evidence>
<dbReference type="OrthoDB" id="1443407at2"/>
<name>A0A2A5JVS3_PSEO7</name>
<comment type="caution">
    <text evidence="5">The sequence shown here is derived from an EMBL/GenBank/DDBJ whole genome shotgun (WGS) entry which is preliminary data.</text>
</comment>
<dbReference type="EMBL" id="NKHF01000004">
    <property type="protein sequence ID" value="PCK33593.1"/>
    <property type="molecule type" value="Genomic_DNA"/>
</dbReference>
<evidence type="ECO:0000256" key="1">
    <source>
        <dbReference type="ARBA" id="ARBA00003989"/>
    </source>
</evidence>
<organism evidence="5 6">
    <name type="scientific">Pseudoalteromonas piscicida</name>
    <dbReference type="NCBI Taxonomy" id="43662"/>
    <lineage>
        <taxon>Bacteria</taxon>
        <taxon>Pseudomonadati</taxon>
        <taxon>Pseudomonadota</taxon>
        <taxon>Gammaproteobacteria</taxon>
        <taxon>Alteromonadales</taxon>
        <taxon>Pseudoalteromonadaceae</taxon>
        <taxon>Pseudoalteromonas</taxon>
    </lineage>
</organism>